<keyword evidence="3" id="KW-1185">Reference proteome</keyword>
<accession>A0ABY4L517</accession>
<name>A0ABY4L517_THEAE</name>
<sequence length="289" mass="32848">MSEASSGPSVRQRWLGERLMEMRLAAGHSSLSSAAKVLRRSAPSISRLENGQVVLPVRDFPPILDAYGVTDTQTRERILAVASEIQQERRGWWVEYADRLAPSYIDLVRLEASARRANSWEMQYVPGLLQTREYAVDLGRALKQHHTEEELEQFVEARMNRQSVLERQNGPLHLHAVLYEAILTQPVGTPATFARQLQHLLVKSQMPNVTLQVLRQPSRPHASMTGSYTLLELPSLTVVQVELMTSTVYVEDESDVARYERAWNDLVDQALDVTESRRLIEQTIDHLEA</sequence>
<evidence type="ECO:0000313" key="2">
    <source>
        <dbReference type="EMBL" id="UPT22785.1"/>
    </source>
</evidence>
<dbReference type="InterPro" id="IPR043917">
    <property type="entry name" value="DUF5753"/>
</dbReference>
<dbReference type="Proteomes" id="UP000832041">
    <property type="component" value="Chromosome"/>
</dbReference>
<evidence type="ECO:0000313" key="3">
    <source>
        <dbReference type="Proteomes" id="UP000832041"/>
    </source>
</evidence>
<feature type="domain" description="HTH cro/C1-type" evidence="1">
    <location>
        <begin position="18"/>
        <end position="74"/>
    </location>
</feature>
<dbReference type="EMBL" id="CP051627">
    <property type="protein sequence ID" value="UPT22785.1"/>
    <property type="molecule type" value="Genomic_DNA"/>
</dbReference>
<dbReference type="RefSeq" id="WP_248591295.1">
    <property type="nucleotide sequence ID" value="NZ_BAABEB010000011.1"/>
</dbReference>
<dbReference type="SUPFAM" id="SSF47413">
    <property type="entry name" value="lambda repressor-like DNA-binding domains"/>
    <property type="match status" value="1"/>
</dbReference>
<dbReference type="Pfam" id="PF13560">
    <property type="entry name" value="HTH_31"/>
    <property type="match status" value="1"/>
</dbReference>
<dbReference type="InterPro" id="IPR001387">
    <property type="entry name" value="Cro/C1-type_HTH"/>
</dbReference>
<dbReference type="InterPro" id="IPR010982">
    <property type="entry name" value="Lambda_DNA-bd_dom_sf"/>
</dbReference>
<organism evidence="2 3">
    <name type="scientific">Thermobifida alba</name>
    <name type="common">Thermomonospora alba</name>
    <dbReference type="NCBI Taxonomy" id="53522"/>
    <lineage>
        <taxon>Bacteria</taxon>
        <taxon>Bacillati</taxon>
        <taxon>Actinomycetota</taxon>
        <taxon>Actinomycetes</taxon>
        <taxon>Streptosporangiales</taxon>
        <taxon>Nocardiopsidaceae</taxon>
        <taxon>Thermobifida</taxon>
    </lineage>
</organism>
<gene>
    <name evidence="2" type="ORF">FOF52_19045</name>
</gene>
<proteinExistence type="predicted"/>
<dbReference type="CDD" id="cd00093">
    <property type="entry name" value="HTH_XRE"/>
    <property type="match status" value="1"/>
</dbReference>
<dbReference type="SMART" id="SM00530">
    <property type="entry name" value="HTH_XRE"/>
    <property type="match status" value="1"/>
</dbReference>
<protein>
    <submittedName>
        <fullName evidence="2">Helix-turn-helix domain-containing protein</fullName>
    </submittedName>
</protein>
<reference evidence="2 3" key="1">
    <citation type="submission" date="2020-04" db="EMBL/GenBank/DDBJ databases">
        <title>Thermobifida alba genome sequencing and assembly.</title>
        <authorList>
            <person name="Luzics S."/>
            <person name="Horvath B."/>
            <person name="Nagy I."/>
            <person name="Toth A."/>
            <person name="Nagy I."/>
            <person name="Kukolya J."/>
        </authorList>
    </citation>
    <scope>NUCLEOTIDE SEQUENCE [LARGE SCALE GENOMIC DNA]</scope>
    <source>
        <strain evidence="2 3">DSM 43795</strain>
    </source>
</reference>
<evidence type="ECO:0000259" key="1">
    <source>
        <dbReference type="SMART" id="SM00530"/>
    </source>
</evidence>
<dbReference type="Pfam" id="PF19054">
    <property type="entry name" value="DUF5753"/>
    <property type="match status" value="1"/>
</dbReference>